<feature type="domain" description="Zinc knuckle CX2CX3GHX4C" evidence="4">
    <location>
        <begin position="49"/>
        <end position="69"/>
    </location>
</feature>
<gene>
    <name evidence="5" type="ORF">PINE0816_LOCUS5549</name>
</gene>
<sequence length="182" mass="20573">MATPENDTREQEVKLVNEKDQCEEEIIPTADKTDKIKRSNGNVSTKAPPHGYVCAICSIPGHWIQRCPEKKKAKKRKRNTNHIPVAGVDPSQDDIAKAKALQSKMTVLSKNAPKCYCGATSRLKKVTKTQDMWEGGERSRAVGNFFFFCKYKESDKRCKFARFVDELNDSDRGQSSKDTDKN</sequence>
<keyword evidence="1" id="KW-0479">Metal-binding</keyword>
<dbReference type="GO" id="GO:0003676">
    <property type="term" value="F:nucleic acid binding"/>
    <property type="evidence" value="ECO:0007669"/>
    <property type="project" value="InterPro"/>
</dbReference>
<dbReference type="Pfam" id="PF13696">
    <property type="entry name" value="zf-CCHC_2"/>
    <property type="match status" value="1"/>
</dbReference>
<dbReference type="GO" id="GO:0008270">
    <property type="term" value="F:zinc ion binding"/>
    <property type="evidence" value="ECO:0007669"/>
    <property type="project" value="UniProtKB-KW"/>
</dbReference>
<name>A0A7S0GB86_9STRA</name>
<keyword evidence="2" id="KW-0863">Zinc-finger</keyword>
<evidence type="ECO:0000259" key="4">
    <source>
        <dbReference type="Pfam" id="PF13696"/>
    </source>
</evidence>
<dbReference type="SUPFAM" id="SSF57756">
    <property type="entry name" value="Retrovirus zinc finger-like domains"/>
    <property type="match status" value="1"/>
</dbReference>
<protein>
    <recommendedName>
        <fullName evidence="4">Zinc knuckle CX2CX3GHX4C domain-containing protein</fullName>
    </recommendedName>
</protein>
<evidence type="ECO:0000256" key="3">
    <source>
        <dbReference type="ARBA" id="ARBA00022833"/>
    </source>
</evidence>
<reference evidence="5" key="1">
    <citation type="submission" date="2021-01" db="EMBL/GenBank/DDBJ databases">
        <authorList>
            <person name="Corre E."/>
            <person name="Pelletier E."/>
            <person name="Niang G."/>
            <person name="Scheremetjew M."/>
            <person name="Finn R."/>
            <person name="Kale V."/>
            <person name="Holt S."/>
            <person name="Cochrane G."/>
            <person name="Meng A."/>
            <person name="Brown T."/>
            <person name="Cohen L."/>
        </authorList>
    </citation>
    <scope>NUCLEOTIDE SEQUENCE</scope>
    <source>
        <strain evidence="5">CCAP1064/1</strain>
    </source>
</reference>
<dbReference type="Gene3D" id="4.10.60.10">
    <property type="entry name" value="Zinc finger, CCHC-type"/>
    <property type="match status" value="1"/>
</dbReference>
<proteinExistence type="predicted"/>
<accession>A0A7S0GB86</accession>
<dbReference type="AlphaFoldDB" id="A0A7S0GB86"/>
<evidence type="ECO:0000313" key="5">
    <source>
        <dbReference type="EMBL" id="CAD8409426.1"/>
    </source>
</evidence>
<dbReference type="InterPro" id="IPR036875">
    <property type="entry name" value="Znf_CCHC_sf"/>
</dbReference>
<dbReference type="InterPro" id="IPR025829">
    <property type="entry name" value="Zn_knuckle_CX2CX3GHX4C"/>
</dbReference>
<dbReference type="EMBL" id="HBEL01011675">
    <property type="protein sequence ID" value="CAD8409426.1"/>
    <property type="molecule type" value="Transcribed_RNA"/>
</dbReference>
<evidence type="ECO:0000256" key="1">
    <source>
        <dbReference type="ARBA" id="ARBA00022723"/>
    </source>
</evidence>
<organism evidence="5">
    <name type="scientific">Proboscia inermis</name>
    <dbReference type="NCBI Taxonomy" id="420281"/>
    <lineage>
        <taxon>Eukaryota</taxon>
        <taxon>Sar</taxon>
        <taxon>Stramenopiles</taxon>
        <taxon>Ochrophyta</taxon>
        <taxon>Bacillariophyta</taxon>
        <taxon>Coscinodiscophyceae</taxon>
        <taxon>Rhizosoleniophycidae</taxon>
        <taxon>Rhizosoleniales</taxon>
        <taxon>Rhizosoleniaceae</taxon>
        <taxon>Proboscia</taxon>
    </lineage>
</organism>
<evidence type="ECO:0000256" key="2">
    <source>
        <dbReference type="ARBA" id="ARBA00022771"/>
    </source>
</evidence>
<keyword evidence="3" id="KW-0862">Zinc</keyword>